<keyword evidence="6 15" id="KW-0479">Metal-binding</keyword>
<evidence type="ECO:0000256" key="12">
    <source>
        <dbReference type="ARBA" id="ARBA00023242"/>
    </source>
</evidence>
<keyword evidence="8 15" id="KW-0833">Ubl conjugation pathway</keyword>
<dbReference type="PANTHER" id="PTHR23163:SF0">
    <property type="entry name" value="E3 UBIQUITIN-PROTEIN LIGASE BRE1"/>
    <property type="match status" value="1"/>
</dbReference>
<comment type="pathway">
    <text evidence="3 15">Protein modification; protein ubiquitination.</text>
</comment>
<keyword evidence="11 15" id="KW-0175">Coiled coil</keyword>
<evidence type="ECO:0000256" key="5">
    <source>
        <dbReference type="ARBA" id="ARBA00022679"/>
    </source>
</evidence>
<evidence type="ECO:0000256" key="9">
    <source>
        <dbReference type="ARBA" id="ARBA00022833"/>
    </source>
</evidence>
<evidence type="ECO:0000256" key="6">
    <source>
        <dbReference type="ARBA" id="ARBA00022723"/>
    </source>
</evidence>
<dbReference type="PANTHER" id="PTHR23163">
    <property type="entry name" value="RING FINGER PROTEIN-RELATED"/>
    <property type="match status" value="1"/>
</dbReference>
<keyword evidence="12 15" id="KW-0539">Nucleus</keyword>
<accession>A0ABR3QCC8</accession>
<feature type="region of interest" description="Disordered" evidence="17">
    <location>
        <begin position="238"/>
        <end position="284"/>
    </location>
</feature>
<evidence type="ECO:0000256" key="4">
    <source>
        <dbReference type="ARBA" id="ARBA00005555"/>
    </source>
</evidence>
<keyword evidence="9 15" id="KW-0862">Zinc</keyword>
<protein>
    <recommendedName>
        <fullName evidence="15">E3 ubiquitin protein ligase</fullName>
        <ecNumber evidence="15">2.3.2.27</ecNumber>
    </recommendedName>
</protein>
<evidence type="ECO:0000256" key="7">
    <source>
        <dbReference type="ARBA" id="ARBA00022771"/>
    </source>
</evidence>
<comment type="function">
    <text evidence="13">E3 ubiquitin-protein ligase that mediates monoubiquitination of histone H2B to form H2BK123ub1. H2BK123ub1 gives a specific tag for epigenetic transcriptional activation and is also a prerequisite for H3K4me and H3K79me formation.</text>
</comment>
<evidence type="ECO:0000256" key="8">
    <source>
        <dbReference type="ARBA" id="ARBA00022786"/>
    </source>
</evidence>
<feature type="domain" description="RING-type" evidence="18">
    <location>
        <begin position="780"/>
        <end position="818"/>
    </location>
</feature>
<dbReference type="EC" id="2.3.2.27" evidence="15"/>
<dbReference type="InterPro" id="IPR013083">
    <property type="entry name" value="Znf_RING/FYVE/PHD"/>
</dbReference>
<evidence type="ECO:0000256" key="10">
    <source>
        <dbReference type="ARBA" id="ARBA00022853"/>
    </source>
</evidence>
<proteinExistence type="inferred from homology"/>
<evidence type="ECO:0000256" key="16">
    <source>
        <dbReference type="SAM" id="Coils"/>
    </source>
</evidence>
<evidence type="ECO:0000256" key="3">
    <source>
        <dbReference type="ARBA" id="ARBA00004906"/>
    </source>
</evidence>
<dbReference type="InterPro" id="IPR058643">
    <property type="entry name" value="BRE1-like_CC"/>
</dbReference>
<dbReference type="Gene3D" id="3.30.40.10">
    <property type="entry name" value="Zinc/RING finger domain, C3HC4 (zinc finger)"/>
    <property type="match status" value="1"/>
</dbReference>
<keyword evidence="7 14" id="KW-0863">Zinc-finger</keyword>
<keyword evidence="5 15" id="KW-0808">Transferase</keyword>
<dbReference type="InterPro" id="IPR013956">
    <property type="entry name" value="E3_ubiquit_lig_Bre1"/>
</dbReference>
<keyword evidence="20" id="KW-1185">Reference proteome</keyword>
<feature type="coiled-coil region" evidence="16">
    <location>
        <begin position="351"/>
        <end position="421"/>
    </location>
</feature>
<comment type="subcellular location">
    <subcellularLocation>
        <location evidence="2 15">Nucleus</location>
    </subcellularLocation>
</comment>
<evidence type="ECO:0000256" key="2">
    <source>
        <dbReference type="ARBA" id="ARBA00004123"/>
    </source>
</evidence>
<evidence type="ECO:0000256" key="15">
    <source>
        <dbReference type="RuleBase" id="RU365038"/>
    </source>
</evidence>
<feature type="coiled-coil region" evidence="16">
    <location>
        <begin position="188"/>
        <end position="229"/>
    </location>
</feature>
<dbReference type="Gene3D" id="1.10.287.1490">
    <property type="match status" value="1"/>
</dbReference>
<evidence type="ECO:0000313" key="20">
    <source>
        <dbReference type="Proteomes" id="UP001565368"/>
    </source>
</evidence>
<evidence type="ECO:0000256" key="13">
    <source>
        <dbReference type="ARBA" id="ARBA00059679"/>
    </source>
</evidence>
<comment type="catalytic activity">
    <reaction evidence="1 15">
        <text>S-ubiquitinyl-[E2 ubiquitin-conjugating enzyme]-L-cysteine + [acceptor protein]-L-lysine = [E2 ubiquitin-conjugating enzyme]-L-cysteine + N(6)-ubiquitinyl-[acceptor protein]-L-lysine.</text>
        <dbReference type="EC" id="2.3.2.27"/>
    </reaction>
</comment>
<reference evidence="19 20" key="1">
    <citation type="submission" date="2023-08" db="EMBL/GenBank/DDBJ databases">
        <title>Annotated Genome Sequence of Vanrija albida AlHP1.</title>
        <authorList>
            <person name="Herzog R."/>
        </authorList>
    </citation>
    <scope>NUCLEOTIDE SEQUENCE [LARGE SCALE GENOMIC DNA]</scope>
    <source>
        <strain evidence="19 20">AlHP1</strain>
    </source>
</reference>
<gene>
    <name evidence="19" type="primary">BRE1</name>
    <name evidence="19" type="ORF">Q8F55_000119</name>
</gene>
<dbReference type="PROSITE" id="PS50089">
    <property type="entry name" value="ZF_RING_2"/>
    <property type="match status" value="1"/>
</dbReference>
<dbReference type="InterPro" id="IPR001841">
    <property type="entry name" value="Znf_RING"/>
</dbReference>
<feature type="region of interest" description="Disordered" evidence="17">
    <location>
        <begin position="1"/>
        <end position="53"/>
    </location>
</feature>
<feature type="compositionally biased region" description="Basic and acidic residues" evidence="17">
    <location>
        <begin position="1"/>
        <end position="12"/>
    </location>
</feature>
<evidence type="ECO:0000256" key="11">
    <source>
        <dbReference type="ARBA" id="ARBA00023054"/>
    </source>
</evidence>
<evidence type="ECO:0000256" key="1">
    <source>
        <dbReference type="ARBA" id="ARBA00000900"/>
    </source>
</evidence>
<evidence type="ECO:0000259" key="18">
    <source>
        <dbReference type="PROSITE" id="PS50089"/>
    </source>
</evidence>
<dbReference type="EMBL" id="JBBXJM010000001">
    <property type="protein sequence ID" value="KAL1412374.1"/>
    <property type="molecule type" value="Genomic_DNA"/>
</dbReference>
<dbReference type="GeneID" id="95981162"/>
<dbReference type="RefSeq" id="XP_069212318.1">
    <property type="nucleotide sequence ID" value="XM_069348774.1"/>
</dbReference>
<comment type="caution">
    <text evidence="19">The sequence shown here is derived from an EMBL/GenBank/DDBJ whole genome shotgun (WGS) entry which is preliminary data.</text>
</comment>
<evidence type="ECO:0000313" key="19">
    <source>
        <dbReference type="EMBL" id="KAL1412374.1"/>
    </source>
</evidence>
<evidence type="ECO:0000256" key="17">
    <source>
        <dbReference type="SAM" id="MobiDB-lite"/>
    </source>
</evidence>
<dbReference type="InterPro" id="IPR017907">
    <property type="entry name" value="Znf_RING_CS"/>
</dbReference>
<dbReference type="GO" id="GO:0061630">
    <property type="term" value="F:ubiquitin protein ligase activity"/>
    <property type="evidence" value="ECO:0007669"/>
    <property type="project" value="UniProtKB-EC"/>
</dbReference>
<feature type="coiled-coil region" evidence="16">
    <location>
        <begin position="78"/>
        <end position="105"/>
    </location>
</feature>
<keyword evidence="10 15" id="KW-0156">Chromatin regulator</keyword>
<organism evidence="19 20">
    <name type="scientific">Vanrija albida</name>
    <dbReference type="NCBI Taxonomy" id="181172"/>
    <lineage>
        <taxon>Eukaryota</taxon>
        <taxon>Fungi</taxon>
        <taxon>Dikarya</taxon>
        <taxon>Basidiomycota</taxon>
        <taxon>Agaricomycotina</taxon>
        <taxon>Tremellomycetes</taxon>
        <taxon>Trichosporonales</taxon>
        <taxon>Trichosporonaceae</taxon>
        <taxon>Vanrija</taxon>
    </lineage>
</organism>
<feature type="coiled-coil region" evidence="16">
    <location>
        <begin position="685"/>
        <end position="754"/>
    </location>
</feature>
<sequence length="833" mass="92727">MNADLKRVRENSLDGGSSPSSSKRRALGSPNSGAASPRAATEDDAQKDDTQLEEWVRDMESKRKLGIYRQMLEYSRSYDRERVRAHELERQRRALEASLRSVERCWEQLVDSLQEKAGRPADLQVAELLDSNIDPSIPQSELDSALESRLSATLRLVSVFTELASGGKVSAELGGELAKKLAKVQAEASSLRTNSDLLQTQIDQLRQARDTYQLDLQRAEKRLDRQRMNFDLERTAWEAKAKREASSTPAQPIANGSGHSTPNAPRGGEEGVAPGPSPAETAETEERIAQAEALAASRLSQLETLRAEHTGLKQEVDKLRLQAHHPTEAQLRESPFFQVYLQRLSTQVSRADALQSRFDSSETKLDQLRDSNLEFREAVQQEARQEVETLRQQMSKRDTDLARLRAERDKLNDELHERKQTESLKSNQSKVLDDLCKKREDRITHLQSEVGRLKGQAAAEAGASGYLKFLHGEGGIDGDYVKDLEAKLAAAHDQVTALTAQIETASGGDAAAAAAETTVRVELEAAKRSLSKFERILGPEALADVKELGDKLRQATEAEDKLKLQLSQAEESTNALYAEVEGLSSAWDGLEKTLKDKVYDLRDAENNVKRLATEKAKADNKFFDAMRMRDAVEAELKNTQRVVDKQTKLLEKGQETEKAMTVQVAAQDKALTTLKNSSLDLQTQVAAVSSERRQLELRLQQSQGQLSEAQQLLHQRVAEAAAASQARTKAEEELEAAQRQVKKSKEKLEALTAAGAAGNMSVGEAHIREEREKLLKLLRCSTCHLNFKQQVLIKCMHTFCKDCIDQRIATRQRKCPACGVAFSKEDVGTLYWQ</sequence>
<dbReference type="Pfam" id="PF00097">
    <property type="entry name" value="zf-C3HC4"/>
    <property type="match status" value="1"/>
</dbReference>
<keyword evidence="19" id="KW-0012">Acyltransferase</keyword>
<dbReference type="SUPFAM" id="SSF57850">
    <property type="entry name" value="RING/U-box"/>
    <property type="match status" value="1"/>
</dbReference>
<dbReference type="Pfam" id="PF26095">
    <property type="entry name" value="CC_Bre1"/>
    <property type="match status" value="1"/>
</dbReference>
<evidence type="ECO:0000256" key="14">
    <source>
        <dbReference type="PROSITE-ProRule" id="PRU00175"/>
    </source>
</evidence>
<dbReference type="Pfam" id="PF08647">
    <property type="entry name" value="BRE1"/>
    <property type="match status" value="1"/>
</dbReference>
<dbReference type="Proteomes" id="UP001565368">
    <property type="component" value="Unassembled WGS sequence"/>
</dbReference>
<dbReference type="InterPro" id="IPR018957">
    <property type="entry name" value="Znf_C3HC4_RING-type"/>
</dbReference>
<name>A0ABR3QCC8_9TREE</name>
<comment type="similarity">
    <text evidence="4 15">Belongs to the BRE1 family.</text>
</comment>
<dbReference type="CDD" id="cd16499">
    <property type="entry name" value="RING-HC_Bre1-like"/>
    <property type="match status" value="1"/>
</dbReference>
<feature type="coiled-coil region" evidence="16">
    <location>
        <begin position="545"/>
        <end position="649"/>
    </location>
</feature>
<dbReference type="PROSITE" id="PS00518">
    <property type="entry name" value="ZF_RING_1"/>
    <property type="match status" value="1"/>
</dbReference>